<evidence type="ECO:0000313" key="3">
    <source>
        <dbReference type="Proteomes" id="UP000005222"/>
    </source>
</evidence>
<evidence type="ECO:0000256" key="1">
    <source>
        <dbReference type="SAM" id="MobiDB-lite"/>
    </source>
</evidence>
<dbReference type="OrthoDB" id="4093861at2759"/>
<dbReference type="Proteomes" id="UP000005222">
    <property type="component" value="Chromosome N"/>
</dbReference>
<dbReference type="InParanoid" id="G8XZZ0"/>
<protein>
    <submittedName>
        <fullName evidence="2">Piso0_005792 protein</fullName>
    </submittedName>
</protein>
<accession>G8XZZ0</accession>
<name>G8XZZ0_PICSO</name>
<sequence>MDKIELITQPDSEQQDMPQSSEEARDNAIGKLQQLVRERSDSSDETQPSGGEADADMAHRGSQASPDSEMDATEGADTGDGGGSKEVDYDGFEIPRGKIPLDGHFSTKEIDTLLKMSKESGILHKDVSLDVVNENKLVGDRVVLHERSRDEKSNSTETHKSQ</sequence>
<dbReference type="AlphaFoldDB" id="G8XZZ0"/>
<organism evidence="2 3">
    <name type="scientific">Pichia sorbitophila (strain ATCC MYA-4447 / BCRC 22081 / CBS 7064 / NBRC 10061 / NRRL Y-12695)</name>
    <name type="common">Hybrid yeast</name>
    <dbReference type="NCBI Taxonomy" id="559304"/>
    <lineage>
        <taxon>Eukaryota</taxon>
        <taxon>Fungi</taxon>
        <taxon>Dikarya</taxon>
        <taxon>Ascomycota</taxon>
        <taxon>Saccharomycotina</taxon>
        <taxon>Pichiomycetes</taxon>
        <taxon>Debaryomycetaceae</taxon>
        <taxon>Millerozyma</taxon>
    </lineage>
</organism>
<dbReference type="HOGENOM" id="CLU_109006_0_0_1"/>
<feature type="region of interest" description="Disordered" evidence="1">
    <location>
        <begin position="1"/>
        <end position="103"/>
    </location>
</feature>
<dbReference type="eggNOG" id="ENOG502T5SY">
    <property type="taxonomic scope" value="Eukaryota"/>
</dbReference>
<evidence type="ECO:0000313" key="2">
    <source>
        <dbReference type="EMBL" id="CCE87249.1"/>
    </source>
</evidence>
<dbReference type="OMA" id="ADMAHRG"/>
<feature type="compositionally biased region" description="Polar residues" evidence="1">
    <location>
        <begin position="9"/>
        <end position="21"/>
    </location>
</feature>
<reference evidence="2 3" key="1">
    <citation type="journal article" date="2012" name="G3 (Bethesda)">
        <title>Pichia sorbitophila, an interspecies yeast hybrid reveals early steps of genome resolution following polyploidization.</title>
        <authorList>
            <person name="Leh Louis V."/>
            <person name="Despons L."/>
            <person name="Friedrich A."/>
            <person name="Martin T."/>
            <person name="Durrens P."/>
            <person name="Casaregola S."/>
            <person name="Neuveglise C."/>
            <person name="Fairhead C."/>
            <person name="Marck C."/>
            <person name="Cruz J.A."/>
            <person name="Straub M.L."/>
            <person name="Kugler V."/>
            <person name="Sacerdot C."/>
            <person name="Uzunov Z."/>
            <person name="Thierry A."/>
            <person name="Weiss S."/>
            <person name="Bleykasten C."/>
            <person name="De Montigny J."/>
            <person name="Jacques N."/>
            <person name="Jung P."/>
            <person name="Lemaire M."/>
            <person name="Mallet S."/>
            <person name="Morel G."/>
            <person name="Richard G.F."/>
            <person name="Sarkar A."/>
            <person name="Savel G."/>
            <person name="Schacherer J."/>
            <person name="Seret M.L."/>
            <person name="Talla E."/>
            <person name="Samson G."/>
            <person name="Jubin C."/>
            <person name="Poulain J."/>
            <person name="Vacherie B."/>
            <person name="Barbe V."/>
            <person name="Pelletier E."/>
            <person name="Sherman D.J."/>
            <person name="Westhof E."/>
            <person name="Weissenbach J."/>
            <person name="Baret P.V."/>
            <person name="Wincker P."/>
            <person name="Gaillardin C."/>
            <person name="Dujon B."/>
            <person name="Souciet J.L."/>
        </authorList>
    </citation>
    <scope>NUCLEOTIDE SEQUENCE [LARGE SCALE GENOMIC DNA]</scope>
    <source>
        <strain evidence="3">ATCC MYA-4447 / BCRC 22081 / CBS 7064 / NBRC 10061 / NRRL Y-12695</strain>
    </source>
</reference>
<keyword evidence="3" id="KW-1185">Reference proteome</keyword>
<gene>
    <name evidence="2" type="primary">Piso0_005792</name>
    <name evidence="2" type="ORF">GNLVRS01_PISO0N22695g</name>
</gene>
<dbReference type="EMBL" id="FO082046">
    <property type="protein sequence ID" value="CCE87249.1"/>
    <property type="molecule type" value="Genomic_DNA"/>
</dbReference>
<proteinExistence type="predicted"/>
<feature type="compositionally biased region" description="Basic and acidic residues" evidence="1">
    <location>
        <begin position="83"/>
        <end position="103"/>
    </location>
</feature>